<organism evidence="3 4">
    <name type="scientific">Porites evermanni</name>
    <dbReference type="NCBI Taxonomy" id="104178"/>
    <lineage>
        <taxon>Eukaryota</taxon>
        <taxon>Metazoa</taxon>
        <taxon>Cnidaria</taxon>
        <taxon>Anthozoa</taxon>
        <taxon>Hexacorallia</taxon>
        <taxon>Scleractinia</taxon>
        <taxon>Fungiina</taxon>
        <taxon>Poritidae</taxon>
        <taxon>Porites</taxon>
    </lineage>
</organism>
<sequence>MGKDKADKNPSKRLRENGSQTDEDDEHVGVGGVMSARLEEMNTKLDQVLTACGEIALLKDEIHKLRDEVKNLKQSLQSAEEEIESLQESQKETSTQVKENNEDIDFLFEDIGALRRRNIKLEAYTRRENVRIFNVGEEEDENTEELVRSVFVANLKIPADKVNDIRFERVHRISTNNSSLRAPSYPKPIIARFSHYQDKEYVRSFYKNLKGTNIGFSDDFPKEIEEIHRKLYPVLKKAKQDKQKAFFNFDKLIINGQIYRGKETKDLPYYCKMAKNY</sequence>
<feature type="compositionally biased region" description="Basic and acidic residues" evidence="2">
    <location>
        <begin position="1"/>
        <end position="16"/>
    </location>
</feature>
<protein>
    <submittedName>
        <fullName evidence="3">Uncharacterized protein</fullName>
    </submittedName>
</protein>
<proteinExistence type="predicted"/>
<dbReference type="Gene3D" id="1.20.5.340">
    <property type="match status" value="1"/>
</dbReference>
<name>A0ABN8MJY0_9CNID</name>
<dbReference type="PANTHER" id="PTHR11505">
    <property type="entry name" value="L1 TRANSPOSABLE ELEMENT-RELATED"/>
    <property type="match status" value="1"/>
</dbReference>
<dbReference type="Gene3D" id="3.30.70.1820">
    <property type="entry name" value="L1 transposable element, RRM domain"/>
    <property type="match status" value="1"/>
</dbReference>
<evidence type="ECO:0000313" key="3">
    <source>
        <dbReference type="EMBL" id="CAH3029082.1"/>
    </source>
</evidence>
<dbReference type="EMBL" id="CALNXI010000551">
    <property type="protein sequence ID" value="CAH3029082.1"/>
    <property type="molecule type" value="Genomic_DNA"/>
</dbReference>
<feature type="region of interest" description="Disordered" evidence="2">
    <location>
        <begin position="1"/>
        <end position="29"/>
    </location>
</feature>
<keyword evidence="1" id="KW-0175">Coiled coil</keyword>
<gene>
    <name evidence="3" type="ORF">PEVE_00035518</name>
</gene>
<feature type="coiled-coil region" evidence="1">
    <location>
        <begin position="55"/>
        <end position="96"/>
    </location>
</feature>
<evidence type="ECO:0000256" key="2">
    <source>
        <dbReference type="SAM" id="MobiDB-lite"/>
    </source>
</evidence>
<accession>A0ABN8MJY0</accession>
<comment type="caution">
    <text evidence="3">The sequence shown here is derived from an EMBL/GenBank/DDBJ whole genome shotgun (WGS) entry which is preliminary data.</text>
</comment>
<reference evidence="3 4" key="1">
    <citation type="submission" date="2022-05" db="EMBL/GenBank/DDBJ databases">
        <authorList>
            <consortium name="Genoscope - CEA"/>
            <person name="William W."/>
        </authorList>
    </citation>
    <scope>NUCLEOTIDE SEQUENCE [LARGE SCALE GENOMIC DNA]</scope>
</reference>
<dbReference type="InterPro" id="IPR004244">
    <property type="entry name" value="Transposase_22"/>
</dbReference>
<evidence type="ECO:0000313" key="4">
    <source>
        <dbReference type="Proteomes" id="UP001159427"/>
    </source>
</evidence>
<evidence type="ECO:0000256" key="1">
    <source>
        <dbReference type="SAM" id="Coils"/>
    </source>
</evidence>
<keyword evidence="4" id="KW-1185">Reference proteome</keyword>
<dbReference type="Proteomes" id="UP001159427">
    <property type="component" value="Unassembled WGS sequence"/>
</dbReference>